<sequence length="54" mass="6312">MYSLLIVENKNLFNNEISKSTSKKLFLGLFFCILAIILIIAYIFISRDNIYTTF</sequence>
<feature type="transmembrane region" description="Helical" evidence="1">
    <location>
        <begin position="25"/>
        <end position="45"/>
    </location>
</feature>
<gene>
    <name evidence="2" type="ORF">AWRIB429_1019</name>
</gene>
<name>D3L9I9_OENOE</name>
<keyword evidence="1" id="KW-0472">Membrane</keyword>
<evidence type="ECO:0000313" key="2">
    <source>
        <dbReference type="EMBL" id="EFD88599.1"/>
    </source>
</evidence>
<proteinExistence type="predicted"/>
<organism evidence="2 3">
    <name type="scientific">Oenococcus oeni AWRIB429</name>
    <dbReference type="NCBI Taxonomy" id="655225"/>
    <lineage>
        <taxon>Bacteria</taxon>
        <taxon>Bacillati</taxon>
        <taxon>Bacillota</taxon>
        <taxon>Bacilli</taxon>
        <taxon>Lactobacillales</taxon>
        <taxon>Lactobacillaceae</taxon>
        <taxon>Oenococcus</taxon>
    </lineage>
</organism>
<evidence type="ECO:0000313" key="3">
    <source>
        <dbReference type="Proteomes" id="UP000003075"/>
    </source>
</evidence>
<dbReference type="AlphaFoldDB" id="D3L9I9"/>
<keyword evidence="1" id="KW-0812">Transmembrane</keyword>
<protein>
    <submittedName>
        <fullName evidence="2">Uncharacterized protein</fullName>
    </submittedName>
</protein>
<keyword evidence="1" id="KW-1133">Transmembrane helix</keyword>
<dbReference type="Proteomes" id="UP000003075">
    <property type="component" value="Unassembled WGS sequence"/>
</dbReference>
<accession>D3L9I9</accession>
<evidence type="ECO:0000256" key="1">
    <source>
        <dbReference type="SAM" id="Phobius"/>
    </source>
</evidence>
<reference evidence="2 3" key="1">
    <citation type="journal article" date="2010" name="Appl. Microbiol. Biotechnol.">
        <title>Genotypic diversity in Oenococcus oeni by high-density microarray comparative genome hybridization and whole genome sequencing.</title>
        <authorList>
            <person name="Borneman A.R."/>
            <person name="Bartowsky E.J."/>
            <person name="McCarthy J."/>
            <person name="Chambers P.J."/>
        </authorList>
    </citation>
    <scope>NUCLEOTIDE SEQUENCE [LARGE SCALE GENOMIC DNA]</scope>
    <source>
        <strain evidence="2 3">AWRIB429</strain>
    </source>
</reference>
<dbReference type="EMBL" id="ACSE01000016">
    <property type="protein sequence ID" value="EFD88599.1"/>
    <property type="molecule type" value="Genomic_DNA"/>
</dbReference>
<comment type="caution">
    <text evidence="2">The sequence shown here is derived from an EMBL/GenBank/DDBJ whole genome shotgun (WGS) entry which is preliminary data.</text>
</comment>